<comment type="similarity">
    <text evidence="1">Belongs to the CWF19 family.</text>
</comment>
<dbReference type="InterPro" id="IPR036265">
    <property type="entry name" value="HIT-like_sf"/>
</dbReference>
<reference evidence="6" key="3">
    <citation type="submission" date="2025-09" db="UniProtKB">
        <authorList>
            <consortium name="Ensembl"/>
        </authorList>
    </citation>
    <scope>IDENTIFICATION</scope>
    <source>
        <strain evidence="6">Brown Norway</strain>
    </source>
</reference>
<dbReference type="InterPro" id="IPR006768">
    <property type="entry name" value="Cwf19-like_C_dom-1"/>
</dbReference>
<dbReference type="PANTHER" id="PTHR12072">
    <property type="entry name" value="CWF19, CELL CYCLE CONTROL PROTEIN"/>
    <property type="match status" value="1"/>
</dbReference>
<dbReference type="Proteomes" id="UP000002494">
    <property type="component" value="Chromosome 1"/>
</dbReference>
<evidence type="ECO:0000256" key="2">
    <source>
        <dbReference type="ARBA" id="ARBA00041007"/>
    </source>
</evidence>
<feature type="domain" description="Cwf19-like protein C-terminal" evidence="4">
    <location>
        <begin position="395"/>
        <end position="487"/>
    </location>
</feature>
<gene>
    <name evidence="6" type="primary">Cwf19l1</name>
</gene>
<evidence type="ECO:0007829" key="8">
    <source>
        <dbReference type="PeptideAtlas" id="A0ABK0M1U3"/>
    </source>
</evidence>
<keyword evidence="7" id="KW-1185">Reference proteome</keyword>
<feature type="region of interest" description="Disordered" evidence="3">
    <location>
        <begin position="251"/>
        <end position="275"/>
    </location>
</feature>
<accession>A0ABK0M1U3</accession>
<dbReference type="InterPro" id="IPR040194">
    <property type="entry name" value="Cwf19-like"/>
</dbReference>
<sequence>MTQKPLRLLACGDVEGKFDVLFNRVRTIQKKSGNFDLLLCVGNFFGSTQDAAWEEYRTGSKKAPIQTYVLGANNQETANYFQDADGCELAENITYLGRKGVFTGSSGLQIVYLSGTESLDEPVPAYSFSPKDVSSLRTMLCSAPQFKGVDILLTSPWPKYVGSFGNSSGEVDTKQCGSALISSLAVSLKPRYHFAALEKSYYERLPYRNHVVLQESAQHATRFIALANVGNPEKKKEESACQFFFDLNEKQGRKRSSTGRDNKPPHAKHPRKPPQPPGPCWFCLASPEVEKHLVVNIGTHCYLALAKGGLSDDHVLILPIGHYQSVVELSAEVVEEVEKYKDTLKRFFKSRGKRCVLFERNYKSHHLQLQVIPVPLSCCVTDDIKDAFITQAQEQQIELLEIPEHSDIKQIAQPGAAYFYVELDTGEKLFHRIKKNFPLQFGREVLASEAILNIPEKADWRQCQTSKDEEEALARRFRKDFEPFDFTLDD</sequence>
<dbReference type="InterPro" id="IPR006767">
    <property type="entry name" value="Cwf19-like_C_dom-2"/>
</dbReference>
<dbReference type="Pfam" id="PF04676">
    <property type="entry name" value="CwfJ_C_2"/>
    <property type="match status" value="1"/>
</dbReference>
<evidence type="ECO:0000259" key="4">
    <source>
        <dbReference type="Pfam" id="PF04676"/>
    </source>
</evidence>
<dbReference type="Pfam" id="PF04677">
    <property type="entry name" value="CwfJ_C_1"/>
    <property type="match status" value="1"/>
</dbReference>
<dbReference type="GeneTree" id="ENSGT00940000156000"/>
<proteinExistence type="evidence at protein level"/>
<dbReference type="SUPFAM" id="SSF54197">
    <property type="entry name" value="HIT-like"/>
    <property type="match status" value="1"/>
</dbReference>
<evidence type="ECO:0000313" key="6">
    <source>
        <dbReference type="Ensembl" id="ENSRNOP00000108998.1"/>
    </source>
</evidence>
<evidence type="ECO:0000259" key="5">
    <source>
        <dbReference type="Pfam" id="PF04677"/>
    </source>
</evidence>
<reference evidence="6" key="1">
    <citation type="submission" date="2024-01" db="EMBL/GenBank/DDBJ databases">
        <title>GRCr8: a new rat reference genome assembly contstructed from accurate long reads and long range scaffolding.</title>
        <authorList>
            <person name="Doris P.A."/>
            <person name="Kalbfleisch T."/>
            <person name="Li K."/>
            <person name="Howe K."/>
            <person name="Wood J."/>
        </authorList>
    </citation>
    <scope>NUCLEOTIDE SEQUENCE [LARGE SCALE GENOMIC DNA]</scope>
    <source>
        <strain evidence="6">Brown Norway</strain>
    </source>
</reference>
<evidence type="ECO:0000256" key="1">
    <source>
        <dbReference type="ARBA" id="ARBA00006795"/>
    </source>
</evidence>
<reference evidence="6" key="2">
    <citation type="submission" date="2025-08" db="UniProtKB">
        <authorList>
            <consortium name="Ensembl"/>
        </authorList>
    </citation>
    <scope>IDENTIFICATION</scope>
    <source>
        <strain evidence="6">Brown Norway</strain>
    </source>
</reference>
<keyword evidence="8" id="KW-1267">Proteomics identification</keyword>
<dbReference type="Ensembl" id="ENSRNOT00000164754.1">
    <property type="protein sequence ID" value="ENSRNOP00000108998.1"/>
    <property type="gene ID" value="ENSRNOG00000012763.7"/>
</dbReference>
<feature type="domain" description="Cwf19-like C-terminal" evidence="5">
    <location>
        <begin position="273"/>
        <end position="377"/>
    </location>
</feature>
<dbReference type="RGD" id="1304716">
    <property type="gene designation" value="Cwf19l1"/>
</dbReference>
<evidence type="ECO:0000313" key="7">
    <source>
        <dbReference type="Proteomes" id="UP000002494"/>
    </source>
</evidence>
<dbReference type="PANTHER" id="PTHR12072:SF4">
    <property type="entry name" value="CWF19-LIKE PROTEIN 1"/>
    <property type="match status" value="1"/>
</dbReference>
<evidence type="ECO:0000256" key="3">
    <source>
        <dbReference type="SAM" id="MobiDB-lite"/>
    </source>
</evidence>
<protein>
    <recommendedName>
        <fullName evidence="2">CWF19-like protein 1</fullName>
    </recommendedName>
</protein>
<name>A0ABK0M1U3_RAT</name>
<dbReference type="CDD" id="cd07380">
    <property type="entry name" value="MPP_CWF19_N"/>
    <property type="match status" value="1"/>
</dbReference>
<organism evidence="6 7">
    <name type="scientific">Rattus norvegicus</name>
    <name type="common">Rat</name>
    <dbReference type="NCBI Taxonomy" id="10116"/>
    <lineage>
        <taxon>Eukaryota</taxon>
        <taxon>Metazoa</taxon>
        <taxon>Chordata</taxon>
        <taxon>Craniata</taxon>
        <taxon>Vertebrata</taxon>
        <taxon>Euteleostomi</taxon>
        <taxon>Mammalia</taxon>
        <taxon>Eutheria</taxon>
        <taxon>Euarchontoglires</taxon>
        <taxon>Glires</taxon>
        <taxon>Rodentia</taxon>
        <taxon>Myomorpha</taxon>
        <taxon>Muroidea</taxon>
        <taxon>Muridae</taxon>
        <taxon>Murinae</taxon>
        <taxon>Rattus</taxon>
    </lineage>
</organism>